<feature type="region of interest" description="Disordered" evidence="2">
    <location>
        <begin position="62"/>
        <end position="88"/>
    </location>
</feature>
<evidence type="ECO:0000313" key="5">
    <source>
        <dbReference type="EMBL" id="PWJ72455.1"/>
    </source>
</evidence>
<dbReference type="Proteomes" id="UP000245412">
    <property type="component" value="Unassembled WGS sequence"/>
</dbReference>
<accession>A0AB73SYG2</accession>
<dbReference type="EMBL" id="QGGY01000018">
    <property type="protein sequence ID" value="PWJ72455.1"/>
    <property type="molecule type" value="Genomic_DNA"/>
</dbReference>
<evidence type="ECO:0000259" key="4">
    <source>
        <dbReference type="SMART" id="SM00854"/>
    </source>
</evidence>
<keyword evidence="6" id="KW-1185">Reference proteome</keyword>
<organism evidence="5 6">
    <name type="scientific">Murimonas intestini</name>
    <dbReference type="NCBI Taxonomy" id="1337051"/>
    <lineage>
        <taxon>Bacteria</taxon>
        <taxon>Bacillati</taxon>
        <taxon>Bacillota</taxon>
        <taxon>Clostridia</taxon>
        <taxon>Lachnospirales</taxon>
        <taxon>Lachnospiraceae</taxon>
        <taxon>Murimonas</taxon>
    </lineage>
</organism>
<sequence>MADLRKINEKIRLHKKAKLQAAAAAAGIVVLLSLGVWCHMSLKPAAIPSFAELADAEADNLAKAKETQDGNGGTEDGSSSDLALSQTEAPRAPVQITVSLTGDCTLGTDENFGWDTSLNAYYLTQGADYFLQNVREIFRQDDLTIVNLEGTLTTSVTREDKLFAFRGDPEFINILSGSYVEAATVANNHSHDYGEQSFTDTLEAARGAGITTFGYDETAVMDVKGIKVGLVGIYELDDHMAREQQLLDNIAKVKSEGAQIIITVFHWGNELETVPDDTQKSLAHIAIDNGADLVAGHHPHVLQGIEKYKGKYIAYSLGNFCFGGNTNPTDMDTIIFQQTFTVNGSEVSSDDNINIIPCSVSSEYYYNNYQPTPAQGDDAQRILDKIEERSQGL</sequence>
<dbReference type="AlphaFoldDB" id="A0AB73SYG2"/>
<dbReference type="InterPro" id="IPR019079">
    <property type="entry name" value="Capsule_synth_CapA"/>
</dbReference>
<feature type="transmembrane region" description="Helical" evidence="3">
    <location>
        <begin position="21"/>
        <end position="42"/>
    </location>
</feature>
<dbReference type="Gene3D" id="3.60.21.10">
    <property type="match status" value="1"/>
</dbReference>
<comment type="caution">
    <text evidence="5">The sequence shown here is derived from an EMBL/GenBank/DDBJ whole genome shotgun (WGS) entry which is preliminary data.</text>
</comment>
<name>A0AB73SYG2_9FIRM</name>
<dbReference type="PANTHER" id="PTHR33393:SF13">
    <property type="entry name" value="PGA BIOSYNTHESIS PROTEIN CAPA"/>
    <property type="match status" value="1"/>
</dbReference>
<dbReference type="SUPFAM" id="SSF56300">
    <property type="entry name" value="Metallo-dependent phosphatases"/>
    <property type="match status" value="1"/>
</dbReference>
<dbReference type="CDD" id="cd07381">
    <property type="entry name" value="MPP_CapA"/>
    <property type="match status" value="1"/>
</dbReference>
<feature type="domain" description="Capsule synthesis protein CapA" evidence="4">
    <location>
        <begin position="97"/>
        <end position="324"/>
    </location>
</feature>
<reference evidence="5 6" key="1">
    <citation type="submission" date="2018-05" db="EMBL/GenBank/DDBJ databases">
        <authorList>
            <person name="Goeker M."/>
            <person name="Huntemann M."/>
            <person name="Clum A."/>
            <person name="Pillay M."/>
            <person name="Palaniappan K."/>
            <person name="Varghese N."/>
            <person name="Mikhailova N."/>
            <person name="Stamatis D."/>
            <person name="Reddy T."/>
            <person name="Daum C."/>
            <person name="Shapiro N."/>
            <person name="Ivanova N."/>
            <person name="Kyrpides N."/>
            <person name="Woyke T."/>
        </authorList>
    </citation>
    <scope>NUCLEOTIDE SEQUENCE [LARGE SCALE GENOMIC DNA]</scope>
    <source>
        <strain evidence="5 6">DSM 26524</strain>
    </source>
</reference>
<feature type="compositionally biased region" description="Polar residues" evidence="2">
    <location>
        <begin position="76"/>
        <end position="88"/>
    </location>
</feature>
<protein>
    <submittedName>
        <fullName evidence="5">Poly-gamma-glutamate synthesis protein (Capsule biosynthesis protein)</fullName>
    </submittedName>
</protein>
<evidence type="ECO:0000256" key="2">
    <source>
        <dbReference type="SAM" id="MobiDB-lite"/>
    </source>
</evidence>
<dbReference type="InterPro" id="IPR052169">
    <property type="entry name" value="CW_Biosynth-Accessory"/>
</dbReference>
<evidence type="ECO:0000313" key="6">
    <source>
        <dbReference type="Proteomes" id="UP000245412"/>
    </source>
</evidence>
<proteinExistence type="inferred from homology"/>
<dbReference type="InterPro" id="IPR029052">
    <property type="entry name" value="Metallo-depent_PP-like"/>
</dbReference>
<evidence type="ECO:0000256" key="1">
    <source>
        <dbReference type="ARBA" id="ARBA00005662"/>
    </source>
</evidence>
<dbReference type="SMART" id="SM00854">
    <property type="entry name" value="PGA_cap"/>
    <property type="match status" value="1"/>
</dbReference>
<keyword evidence="3" id="KW-1133">Transmembrane helix</keyword>
<dbReference type="PANTHER" id="PTHR33393">
    <property type="entry name" value="POLYGLUTAMINE SYNTHESIS ACCESSORY PROTEIN RV0574C-RELATED"/>
    <property type="match status" value="1"/>
</dbReference>
<dbReference type="Pfam" id="PF09587">
    <property type="entry name" value="PGA_cap"/>
    <property type="match status" value="1"/>
</dbReference>
<dbReference type="RefSeq" id="WP_257497551.1">
    <property type="nucleotide sequence ID" value="NZ_JANKBI010000018.1"/>
</dbReference>
<evidence type="ECO:0000256" key="3">
    <source>
        <dbReference type="SAM" id="Phobius"/>
    </source>
</evidence>
<keyword evidence="3" id="KW-0812">Transmembrane</keyword>
<gene>
    <name evidence="5" type="ORF">C7383_11866</name>
</gene>
<comment type="similarity">
    <text evidence="1">Belongs to the CapA family.</text>
</comment>
<keyword evidence="3" id="KW-0472">Membrane</keyword>